<evidence type="ECO:0000313" key="2">
    <source>
        <dbReference type="Proteomes" id="UP001150581"/>
    </source>
</evidence>
<evidence type="ECO:0000313" key="1">
    <source>
        <dbReference type="EMBL" id="KAJ1890477.1"/>
    </source>
</evidence>
<accession>A0ACC1IA92</accession>
<keyword evidence="2" id="KW-1185">Reference proteome</keyword>
<gene>
    <name evidence="1" type="ORF">LPJ66_007457</name>
</gene>
<proteinExistence type="predicted"/>
<sequence length="410" mass="43363">MPQSVGSVNHASPGMVPHSPGINQMMMSSPLGRPAQVMMSTPISSMGSIPLSVSQPNMPVASVGMVRLSAISGLSFATHSPSSNGQPTFGMAPNFNQDPQHLVNGSHPNLVDRAQTPIRAPNGTAGAGPMGMSSSTPSGASAQAMMSMFLQHKQQQQQQQFQQQLPTTPKPTFTPLSPDYANAANGHHVNQNGSSLSTPTHSQTPGMLPGVIPAPNQQLLEAWNKSTRVFLTHGNARISKELGIQLAAPDSSLFMHISLGGIDTNHALSVPRSANSILLRPVPGPYSANGKIIVMVSANGSRQQPREISDSNAQPSDNGLAEDTPSVASEEAEKEDLQAVGALIKSANFAYEVPLQTGMNFIDIEVLTSEWRTDAFSGEGSDQQVPPALLPNSPNPAQTSKHYMFFLTRN</sequence>
<reference evidence="1" key="1">
    <citation type="submission" date="2022-07" db="EMBL/GenBank/DDBJ databases">
        <title>Phylogenomic reconstructions and comparative analyses of Kickxellomycotina fungi.</title>
        <authorList>
            <person name="Reynolds N.K."/>
            <person name="Stajich J.E."/>
            <person name="Barry K."/>
            <person name="Grigoriev I.V."/>
            <person name="Crous P."/>
            <person name="Smith M.E."/>
        </authorList>
    </citation>
    <scope>NUCLEOTIDE SEQUENCE</scope>
    <source>
        <strain evidence="1">Benny 63K</strain>
    </source>
</reference>
<comment type="caution">
    <text evidence="1">The sequence shown here is derived from an EMBL/GenBank/DDBJ whole genome shotgun (WGS) entry which is preliminary data.</text>
</comment>
<name>A0ACC1IA92_9FUNG</name>
<organism evidence="1 2">
    <name type="scientific">Kickxella alabastrina</name>
    <dbReference type="NCBI Taxonomy" id="61397"/>
    <lineage>
        <taxon>Eukaryota</taxon>
        <taxon>Fungi</taxon>
        <taxon>Fungi incertae sedis</taxon>
        <taxon>Zoopagomycota</taxon>
        <taxon>Kickxellomycotina</taxon>
        <taxon>Kickxellomycetes</taxon>
        <taxon>Kickxellales</taxon>
        <taxon>Kickxellaceae</taxon>
        <taxon>Kickxella</taxon>
    </lineage>
</organism>
<dbReference type="EMBL" id="JANBPG010001334">
    <property type="protein sequence ID" value="KAJ1890477.1"/>
    <property type="molecule type" value="Genomic_DNA"/>
</dbReference>
<protein>
    <submittedName>
        <fullName evidence="1">Uncharacterized protein</fullName>
    </submittedName>
</protein>
<dbReference type="Proteomes" id="UP001150581">
    <property type="component" value="Unassembled WGS sequence"/>
</dbReference>